<evidence type="ECO:0000313" key="3">
    <source>
        <dbReference type="Proteomes" id="UP000800035"/>
    </source>
</evidence>
<keyword evidence="3" id="KW-1185">Reference proteome</keyword>
<dbReference type="AlphaFoldDB" id="A0A6A5U9L8"/>
<evidence type="ECO:0000313" key="2">
    <source>
        <dbReference type="EMBL" id="KAF1959556.1"/>
    </source>
</evidence>
<dbReference type="InterPro" id="IPR006771">
    <property type="entry name" value="CetA-like"/>
</dbReference>
<dbReference type="Proteomes" id="UP000800035">
    <property type="component" value="Unassembled WGS sequence"/>
</dbReference>
<feature type="signal peptide" evidence="1">
    <location>
        <begin position="1"/>
        <end position="19"/>
    </location>
</feature>
<dbReference type="Pfam" id="PF04681">
    <property type="entry name" value="Bys1"/>
    <property type="match status" value="1"/>
</dbReference>
<gene>
    <name evidence="2" type="ORF">CC80DRAFT_501762</name>
</gene>
<proteinExistence type="predicted"/>
<protein>
    <submittedName>
        <fullName evidence="2">Uncharacterized protein</fullName>
    </submittedName>
</protein>
<name>A0A6A5U9L8_9PLEO</name>
<feature type="chain" id="PRO_5025392351" evidence="1">
    <location>
        <begin position="20"/>
        <end position="212"/>
    </location>
</feature>
<dbReference type="EMBL" id="ML976984">
    <property type="protein sequence ID" value="KAF1959556.1"/>
    <property type="molecule type" value="Genomic_DNA"/>
</dbReference>
<dbReference type="OrthoDB" id="1193027at2759"/>
<evidence type="ECO:0000256" key="1">
    <source>
        <dbReference type="SAM" id="SignalP"/>
    </source>
</evidence>
<organism evidence="2 3">
    <name type="scientific">Byssothecium circinans</name>
    <dbReference type="NCBI Taxonomy" id="147558"/>
    <lineage>
        <taxon>Eukaryota</taxon>
        <taxon>Fungi</taxon>
        <taxon>Dikarya</taxon>
        <taxon>Ascomycota</taxon>
        <taxon>Pezizomycotina</taxon>
        <taxon>Dothideomycetes</taxon>
        <taxon>Pleosporomycetidae</taxon>
        <taxon>Pleosporales</taxon>
        <taxon>Massarineae</taxon>
        <taxon>Massarinaceae</taxon>
        <taxon>Byssothecium</taxon>
    </lineage>
</organism>
<reference evidence="2" key="1">
    <citation type="journal article" date="2020" name="Stud. Mycol.">
        <title>101 Dothideomycetes genomes: a test case for predicting lifestyles and emergence of pathogens.</title>
        <authorList>
            <person name="Haridas S."/>
            <person name="Albert R."/>
            <person name="Binder M."/>
            <person name="Bloem J."/>
            <person name="Labutti K."/>
            <person name="Salamov A."/>
            <person name="Andreopoulos B."/>
            <person name="Baker S."/>
            <person name="Barry K."/>
            <person name="Bills G."/>
            <person name="Bluhm B."/>
            <person name="Cannon C."/>
            <person name="Castanera R."/>
            <person name="Culley D."/>
            <person name="Daum C."/>
            <person name="Ezra D."/>
            <person name="Gonzalez J."/>
            <person name="Henrissat B."/>
            <person name="Kuo A."/>
            <person name="Liang C."/>
            <person name="Lipzen A."/>
            <person name="Lutzoni F."/>
            <person name="Magnuson J."/>
            <person name="Mondo S."/>
            <person name="Nolan M."/>
            <person name="Ohm R."/>
            <person name="Pangilinan J."/>
            <person name="Park H.-J."/>
            <person name="Ramirez L."/>
            <person name="Alfaro M."/>
            <person name="Sun H."/>
            <person name="Tritt A."/>
            <person name="Yoshinaga Y."/>
            <person name="Zwiers L.-H."/>
            <person name="Turgeon B."/>
            <person name="Goodwin S."/>
            <person name="Spatafora J."/>
            <person name="Crous P."/>
            <person name="Grigoriev I."/>
        </authorList>
    </citation>
    <scope>NUCLEOTIDE SEQUENCE</scope>
    <source>
        <strain evidence="2">CBS 675.92</strain>
    </source>
</reference>
<keyword evidence="1" id="KW-0732">Signal</keyword>
<sequence>MHHHLTLLLTLLAPSTTHAINTLRFHNHCPHALYFWAVPPDAEEADWKHTIVPPNGGMAHHTIPASAANVSGTSVKIRDLPHYVHAPAGILQAEYNLDLAAGKTWYDLSLVDCNSRVGPDYPMYCPFLQGGIKMYVEGNQGKGSVAEGCMVAECVTGEDCTNTYLVAGSWKDEPSGSCEAGRDVVLEVCSVTRDVERSAWKDGDDEVVEYGV</sequence>
<accession>A0A6A5U9L8</accession>